<evidence type="ECO:0000256" key="1">
    <source>
        <dbReference type="SAM" id="MobiDB-lite"/>
    </source>
</evidence>
<dbReference type="Proteomes" id="UP000012065">
    <property type="component" value="Unassembled WGS sequence"/>
</dbReference>
<feature type="compositionally biased region" description="Polar residues" evidence="1">
    <location>
        <begin position="58"/>
        <end position="71"/>
    </location>
</feature>
<dbReference type="AlphaFoldDB" id="M5CGF8"/>
<evidence type="ECO:0000313" key="3">
    <source>
        <dbReference type="Proteomes" id="UP000012065"/>
    </source>
</evidence>
<comment type="caution">
    <text evidence="2">The sequence shown here is derived from an EMBL/GenBank/DDBJ whole genome shotgun (WGS) entry which is preliminary data.</text>
</comment>
<gene>
    <name evidence="2" type="ORF">BN14_10164</name>
</gene>
<organism evidence="2 3">
    <name type="scientific">Thanatephorus cucumeris (strain AG1-IB / isolate 7/3/14)</name>
    <name type="common">Lettuce bottom rot fungus</name>
    <name type="synonym">Rhizoctonia solani</name>
    <dbReference type="NCBI Taxonomy" id="1108050"/>
    <lineage>
        <taxon>Eukaryota</taxon>
        <taxon>Fungi</taxon>
        <taxon>Dikarya</taxon>
        <taxon>Basidiomycota</taxon>
        <taxon>Agaricomycotina</taxon>
        <taxon>Agaricomycetes</taxon>
        <taxon>Cantharellales</taxon>
        <taxon>Ceratobasidiaceae</taxon>
        <taxon>Rhizoctonia</taxon>
        <taxon>Rhizoctonia solani AG-1</taxon>
    </lineage>
</organism>
<name>M5CGF8_THACB</name>
<protein>
    <submittedName>
        <fullName evidence="2">Uncharacterized protein</fullName>
    </submittedName>
</protein>
<reference evidence="2 3" key="1">
    <citation type="journal article" date="2013" name="J. Biotechnol.">
        <title>Establishment and interpretation of the genome sequence of the phytopathogenic fungus Rhizoctonia solani AG1-IB isolate 7/3/14.</title>
        <authorList>
            <person name="Wibberg D.W."/>
            <person name="Jelonek L.J."/>
            <person name="Rupp O.R."/>
            <person name="Hennig M.H."/>
            <person name="Eikmeyer F.E."/>
            <person name="Goesmann A.G."/>
            <person name="Hartmann A.H."/>
            <person name="Borriss R.B."/>
            <person name="Grosch R.G."/>
            <person name="Puehler A.P."/>
            <person name="Schlueter A.S."/>
        </authorList>
    </citation>
    <scope>NUCLEOTIDE SEQUENCE [LARGE SCALE GENOMIC DNA]</scope>
    <source>
        <strain evidence="3">AG1-IB / isolate 7/3/14</strain>
    </source>
</reference>
<dbReference type="EMBL" id="CAOJ01015458">
    <property type="protein sequence ID" value="CCO36042.1"/>
    <property type="molecule type" value="Genomic_DNA"/>
</dbReference>
<evidence type="ECO:0000313" key="2">
    <source>
        <dbReference type="EMBL" id="CCO36042.1"/>
    </source>
</evidence>
<feature type="region of interest" description="Disordered" evidence="1">
    <location>
        <begin position="157"/>
        <end position="195"/>
    </location>
</feature>
<feature type="compositionally biased region" description="Basic and acidic residues" evidence="1">
    <location>
        <begin position="42"/>
        <end position="57"/>
    </location>
</feature>
<dbReference type="HOGENOM" id="CLU_1397199_0_0_1"/>
<feature type="compositionally biased region" description="Low complexity" evidence="1">
    <location>
        <begin position="1"/>
        <end position="11"/>
    </location>
</feature>
<feature type="region of interest" description="Disordered" evidence="1">
    <location>
        <begin position="1"/>
        <end position="119"/>
    </location>
</feature>
<sequence>MSSASESGGSSTDEETLFAQFRAFRKMERAEKKKKKKNSNKSSKEQRANVPKVDETNRSTCSELPNCTVSLGESYFMERDQSPTVGRLSDPVDPPREHSTSPVKRTKAVEPTDQKFSSRVCGRSRLRKPLHPRGHATWLCTRSSFSLTITITATQSYSSSTNPTFHNPDPAASWTTIQAPPESPAVTNRPPSPGV</sequence>
<proteinExistence type="predicted"/>
<accession>M5CGF8</accession>